<protein>
    <submittedName>
        <fullName evidence="1">Uncharacterized protein</fullName>
    </submittedName>
</protein>
<sequence>MCYRQVQCTRYGCGHDTPLSEHRSFLQVDCSEANCRYSSSHLADCQSCKETCRQWLRPAQMVPKQTLSTPCPHCASGAK</sequence>
<accession>A0ACD3B0K2</accession>
<dbReference type="Proteomes" id="UP000308600">
    <property type="component" value="Unassembled WGS sequence"/>
</dbReference>
<evidence type="ECO:0000313" key="2">
    <source>
        <dbReference type="Proteomes" id="UP000308600"/>
    </source>
</evidence>
<gene>
    <name evidence="1" type="ORF">BDN72DRAFT_480244</name>
</gene>
<organism evidence="1 2">
    <name type="scientific">Pluteus cervinus</name>
    <dbReference type="NCBI Taxonomy" id="181527"/>
    <lineage>
        <taxon>Eukaryota</taxon>
        <taxon>Fungi</taxon>
        <taxon>Dikarya</taxon>
        <taxon>Basidiomycota</taxon>
        <taxon>Agaricomycotina</taxon>
        <taxon>Agaricomycetes</taxon>
        <taxon>Agaricomycetidae</taxon>
        <taxon>Agaricales</taxon>
        <taxon>Pluteineae</taxon>
        <taxon>Pluteaceae</taxon>
        <taxon>Pluteus</taxon>
    </lineage>
</organism>
<name>A0ACD3B0K2_9AGAR</name>
<proteinExistence type="predicted"/>
<keyword evidence="2" id="KW-1185">Reference proteome</keyword>
<dbReference type="EMBL" id="ML208302">
    <property type="protein sequence ID" value="TFK71127.1"/>
    <property type="molecule type" value="Genomic_DNA"/>
</dbReference>
<reference evidence="1 2" key="1">
    <citation type="journal article" date="2019" name="Nat. Ecol. Evol.">
        <title>Megaphylogeny resolves global patterns of mushroom evolution.</title>
        <authorList>
            <person name="Varga T."/>
            <person name="Krizsan K."/>
            <person name="Foldi C."/>
            <person name="Dima B."/>
            <person name="Sanchez-Garcia M."/>
            <person name="Sanchez-Ramirez S."/>
            <person name="Szollosi G.J."/>
            <person name="Szarkandi J.G."/>
            <person name="Papp V."/>
            <person name="Albert L."/>
            <person name="Andreopoulos W."/>
            <person name="Angelini C."/>
            <person name="Antonin V."/>
            <person name="Barry K.W."/>
            <person name="Bougher N.L."/>
            <person name="Buchanan P."/>
            <person name="Buyck B."/>
            <person name="Bense V."/>
            <person name="Catcheside P."/>
            <person name="Chovatia M."/>
            <person name="Cooper J."/>
            <person name="Damon W."/>
            <person name="Desjardin D."/>
            <person name="Finy P."/>
            <person name="Geml J."/>
            <person name="Haridas S."/>
            <person name="Hughes K."/>
            <person name="Justo A."/>
            <person name="Karasinski D."/>
            <person name="Kautmanova I."/>
            <person name="Kiss B."/>
            <person name="Kocsube S."/>
            <person name="Kotiranta H."/>
            <person name="LaButti K.M."/>
            <person name="Lechner B.E."/>
            <person name="Liimatainen K."/>
            <person name="Lipzen A."/>
            <person name="Lukacs Z."/>
            <person name="Mihaltcheva S."/>
            <person name="Morgado L.N."/>
            <person name="Niskanen T."/>
            <person name="Noordeloos M.E."/>
            <person name="Ohm R.A."/>
            <person name="Ortiz-Santana B."/>
            <person name="Ovrebo C."/>
            <person name="Racz N."/>
            <person name="Riley R."/>
            <person name="Savchenko A."/>
            <person name="Shiryaev A."/>
            <person name="Soop K."/>
            <person name="Spirin V."/>
            <person name="Szebenyi C."/>
            <person name="Tomsovsky M."/>
            <person name="Tulloss R.E."/>
            <person name="Uehling J."/>
            <person name="Grigoriev I.V."/>
            <person name="Vagvolgyi C."/>
            <person name="Papp T."/>
            <person name="Martin F.M."/>
            <person name="Miettinen O."/>
            <person name="Hibbett D.S."/>
            <person name="Nagy L.G."/>
        </authorList>
    </citation>
    <scope>NUCLEOTIDE SEQUENCE [LARGE SCALE GENOMIC DNA]</scope>
    <source>
        <strain evidence="1 2">NL-1719</strain>
    </source>
</reference>
<evidence type="ECO:0000313" key="1">
    <source>
        <dbReference type="EMBL" id="TFK71127.1"/>
    </source>
</evidence>